<dbReference type="EMBL" id="VJOO01000044">
    <property type="protein sequence ID" value="TSE34452.1"/>
    <property type="molecule type" value="Genomic_DNA"/>
</dbReference>
<dbReference type="InterPro" id="IPR007069">
    <property type="entry name" value="Transposase_32"/>
</dbReference>
<feature type="region of interest" description="Disordered" evidence="1">
    <location>
        <begin position="220"/>
        <end position="253"/>
    </location>
</feature>
<organism evidence="3 4">
    <name type="scientific">Tepidimonas fonticaldi</name>
    <dbReference type="NCBI Taxonomy" id="1101373"/>
    <lineage>
        <taxon>Bacteria</taxon>
        <taxon>Pseudomonadati</taxon>
        <taxon>Pseudomonadota</taxon>
        <taxon>Betaproteobacteria</taxon>
        <taxon>Burkholderiales</taxon>
        <taxon>Tepidimonas</taxon>
    </lineage>
</organism>
<evidence type="ECO:0000313" key="3">
    <source>
        <dbReference type="EMBL" id="TSE34452.1"/>
    </source>
</evidence>
<accession>A0A554XF38</accession>
<feature type="compositionally biased region" description="Polar residues" evidence="1">
    <location>
        <begin position="1"/>
        <end position="11"/>
    </location>
</feature>
<gene>
    <name evidence="3" type="ORF">Tfont_02647</name>
</gene>
<name>A0A554XF38_9BURK</name>
<feature type="region of interest" description="Disordered" evidence="1">
    <location>
        <begin position="1"/>
        <end position="37"/>
    </location>
</feature>
<evidence type="ECO:0000259" key="2">
    <source>
        <dbReference type="Pfam" id="PF04986"/>
    </source>
</evidence>
<dbReference type="GO" id="GO:0003677">
    <property type="term" value="F:DNA binding"/>
    <property type="evidence" value="ECO:0007669"/>
    <property type="project" value="InterPro"/>
</dbReference>
<evidence type="ECO:0000313" key="4">
    <source>
        <dbReference type="Proteomes" id="UP000316388"/>
    </source>
</evidence>
<sequence length="320" mass="34684">MANHAQTSGSPIRTRPCQNGEHAARRSWGQGDGQRPTSAQLTELAGTIAHRVCRHLTRKGWLEGEDESVFLSDSAGSDDGMDALRMSSITYRIATGRDAGRKVVTLKTLPGDAGSLDGDAGKVGGFSLHAGVAAEAHESHKLEKLCRYITRPAISEQRLSISPQGRVRYQLKTPWRNGTTHVEWDAVDFIAKLAALVPPPRAHLTRFHGVFAPNANLRAQLTPSGRGKRPASDAVPVDVSAHDEPRSPEQKRRAMSWAQRLKRVFSIDITTCAHCGGAVRIVASIEDPKAIRAILAHFEKHGALEQAHYRPAARAPPPAA</sequence>
<protein>
    <submittedName>
        <fullName evidence="3">Putative transposase</fullName>
    </submittedName>
</protein>
<dbReference type="Proteomes" id="UP000316388">
    <property type="component" value="Unassembled WGS sequence"/>
</dbReference>
<comment type="caution">
    <text evidence="3">The sequence shown here is derived from an EMBL/GenBank/DDBJ whole genome shotgun (WGS) entry which is preliminary data.</text>
</comment>
<feature type="domain" description="Transposase IS801/IS1294" evidence="2">
    <location>
        <begin position="43"/>
        <end position="213"/>
    </location>
</feature>
<dbReference type="GO" id="GO:0004803">
    <property type="term" value="F:transposase activity"/>
    <property type="evidence" value="ECO:0007669"/>
    <property type="project" value="InterPro"/>
</dbReference>
<dbReference type="AlphaFoldDB" id="A0A554XF38"/>
<proteinExistence type="predicted"/>
<dbReference type="Pfam" id="PF04986">
    <property type="entry name" value="Y2_Tnp"/>
    <property type="match status" value="1"/>
</dbReference>
<dbReference type="GO" id="GO:0006313">
    <property type="term" value="P:DNA transposition"/>
    <property type="evidence" value="ECO:0007669"/>
    <property type="project" value="InterPro"/>
</dbReference>
<evidence type="ECO:0000256" key="1">
    <source>
        <dbReference type="SAM" id="MobiDB-lite"/>
    </source>
</evidence>
<reference evidence="3 4" key="1">
    <citation type="submission" date="2019-07" db="EMBL/GenBank/DDBJ databases">
        <title>Tepidimonas fonticaldi AT-A2 draft genome.</title>
        <authorList>
            <person name="Da Costa M.S."/>
            <person name="Froufe H.J.C."/>
            <person name="Egas C."/>
            <person name="Albuquerque L."/>
        </authorList>
    </citation>
    <scope>NUCLEOTIDE SEQUENCE [LARGE SCALE GENOMIC DNA]</scope>
    <source>
        <strain evidence="3 4">AT-A2</strain>
    </source>
</reference>
<feature type="compositionally biased region" description="Basic and acidic residues" evidence="1">
    <location>
        <begin position="240"/>
        <end position="252"/>
    </location>
</feature>